<reference evidence="2" key="1">
    <citation type="submission" date="2022-07" db="EMBL/GenBank/DDBJ databases">
        <title>Genome Sequence of Physisporinus lineatus.</title>
        <authorList>
            <person name="Buettner E."/>
        </authorList>
    </citation>
    <scope>NUCLEOTIDE SEQUENCE</scope>
    <source>
        <strain evidence="2">VT162</strain>
    </source>
</reference>
<dbReference type="SUPFAM" id="SSF81383">
    <property type="entry name" value="F-box domain"/>
    <property type="match status" value="1"/>
</dbReference>
<comment type="caution">
    <text evidence="2">The sequence shown here is derived from an EMBL/GenBank/DDBJ whole genome shotgun (WGS) entry which is preliminary data.</text>
</comment>
<evidence type="ECO:0000313" key="3">
    <source>
        <dbReference type="Proteomes" id="UP001212997"/>
    </source>
</evidence>
<dbReference type="Proteomes" id="UP001212997">
    <property type="component" value="Unassembled WGS sequence"/>
</dbReference>
<keyword evidence="3" id="KW-1185">Reference proteome</keyword>
<proteinExistence type="predicted"/>
<dbReference type="InterPro" id="IPR001810">
    <property type="entry name" value="F-box_dom"/>
</dbReference>
<feature type="domain" description="F-box" evidence="1">
    <location>
        <begin position="1"/>
        <end position="46"/>
    </location>
</feature>
<dbReference type="Pfam" id="PF12937">
    <property type="entry name" value="F-box-like"/>
    <property type="match status" value="1"/>
</dbReference>
<sequence>MLPDLPQELIECVLNYLSHRSKYMRSCSLVCRAWVPFCTRYLFRHLRLNWSKEGLSQGTSSDAFLRFQDQSPALCSLVRSLTITGSSCYARSPDISLGEFAILVDNLKNLRDLHLSLVIVSINSPFQPTTNCHLERLSVRWLRLKYSSGTQSDNDDEWVPITHPLTSFLRIFSGIDLLTVGKGYTKPNLLTGRSLEIIDQTLLSSEKGGITRLELDMGFLCDNTEGTIALLECLDLSRLEYVCALQAHTWIQAKAMNYVAEHSLNLTHVVIQIPSFAPLDEETSWISSKLHMAITIIPRLIRTPNS</sequence>
<protein>
    <recommendedName>
        <fullName evidence="1">F-box domain-containing protein</fullName>
    </recommendedName>
</protein>
<dbReference type="EMBL" id="JANAWD010000022">
    <property type="protein sequence ID" value="KAJ3490794.1"/>
    <property type="molecule type" value="Genomic_DNA"/>
</dbReference>
<evidence type="ECO:0000313" key="2">
    <source>
        <dbReference type="EMBL" id="KAJ3490794.1"/>
    </source>
</evidence>
<name>A0AAD5VAN0_9APHY</name>
<accession>A0AAD5VAN0</accession>
<dbReference type="InterPro" id="IPR036047">
    <property type="entry name" value="F-box-like_dom_sf"/>
</dbReference>
<organism evidence="2 3">
    <name type="scientific">Meripilus lineatus</name>
    <dbReference type="NCBI Taxonomy" id="2056292"/>
    <lineage>
        <taxon>Eukaryota</taxon>
        <taxon>Fungi</taxon>
        <taxon>Dikarya</taxon>
        <taxon>Basidiomycota</taxon>
        <taxon>Agaricomycotina</taxon>
        <taxon>Agaricomycetes</taxon>
        <taxon>Polyporales</taxon>
        <taxon>Meripilaceae</taxon>
        <taxon>Meripilus</taxon>
    </lineage>
</organism>
<dbReference type="PROSITE" id="PS50181">
    <property type="entry name" value="FBOX"/>
    <property type="match status" value="1"/>
</dbReference>
<gene>
    <name evidence="2" type="ORF">NLI96_g1192</name>
</gene>
<dbReference type="AlphaFoldDB" id="A0AAD5VAN0"/>
<evidence type="ECO:0000259" key="1">
    <source>
        <dbReference type="PROSITE" id="PS50181"/>
    </source>
</evidence>
<dbReference type="Gene3D" id="1.20.1280.50">
    <property type="match status" value="1"/>
</dbReference>